<protein>
    <submittedName>
        <fullName evidence="1">Uncharacterized protein</fullName>
    </submittedName>
</protein>
<dbReference type="SUPFAM" id="SSF55979">
    <property type="entry name" value="DNA clamp"/>
    <property type="match status" value="1"/>
</dbReference>
<dbReference type="GO" id="GO:0071479">
    <property type="term" value="P:cellular response to ionizing radiation"/>
    <property type="evidence" value="ECO:0007669"/>
    <property type="project" value="TreeGrafter"/>
</dbReference>
<dbReference type="GO" id="GO:0000076">
    <property type="term" value="P:DNA replication checkpoint signaling"/>
    <property type="evidence" value="ECO:0007669"/>
    <property type="project" value="TreeGrafter"/>
</dbReference>
<sequence length="86" mass="10174">MTEKKFIFVIPPEHVRHFGKALQVLTKLGEEIYIELITKTNGLSFRTANQSRSSYSCITFYRDFFQEWPQDDLQKEKIKCRISAKV</sequence>
<dbReference type="GO" id="GO:0031573">
    <property type="term" value="P:mitotic intra-S DNA damage checkpoint signaling"/>
    <property type="evidence" value="ECO:0007669"/>
    <property type="project" value="TreeGrafter"/>
</dbReference>
<dbReference type="InterPro" id="IPR007268">
    <property type="entry name" value="Rad9/Ddc1"/>
</dbReference>
<dbReference type="PANTHER" id="PTHR15237:SF0">
    <property type="entry name" value="CELL CYCLE CHECKPOINT CONTROL PROTEIN"/>
    <property type="match status" value="1"/>
</dbReference>
<dbReference type="AlphaFoldDB" id="A0A820G5H8"/>
<dbReference type="GO" id="GO:0030896">
    <property type="term" value="C:checkpoint clamp complex"/>
    <property type="evidence" value="ECO:0007669"/>
    <property type="project" value="InterPro"/>
</dbReference>
<name>A0A820G5H8_9BILA</name>
<gene>
    <name evidence="1" type="ORF">JBS370_LOCUS39418</name>
</gene>
<dbReference type="PANTHER" id="PTHR15237">
    <property type="entry name" value="DNA REPAIR PROTEIN RAD9"/>
    <property type="match status" value="1"/>
</dbReference>
<comment type="caution">
    <text evidence="1">The sequence shown here is derived from an EMBL/GenBank/DDBJ whole genome shotgun (WGS) entry which is preliminary data.</text>
</comment>
<dbReference type="Proteomes" id="UP000663836">
    <property type="component" value="Unassembled WGS sequence"/>
</dbReference>
<dbReference type="InterPro" id="IPR046938">
    <property type="entry name" value="DNA_clamp_sf"/>
</dbReference>
<reference evidence="1" key="1">
    <citation type="submission" date="2021-02" db="EMBL/GenBank/DDBJ databases">
        <authorList>
            <person name="Nowell W R."/>
        </authorList>
    </citation>
    <scope>NUCLEOTIDE SEQUENCE</scope>
</reference>
<organism evidence="1 2">
    <name type="scientific">Rotaria sordida</name>
    <dbReference type="NCBI Taxonomy" id="392033"/>
    <lineage>
        <taxon>Eukaryota</taxon>
        <taxon>Metazoa</taxon>
        <taxon>Spiralia</taxon>
        <taxon>Gnathifera</taxon>
        <taxon>Rotifera</taxon>
        <taxon>Eurotatoria</taxon>
        <taxon>Bdelloidea</taxon>
        <taxon>Philodinida</taxon>
        <taxon>Philodinidae</taxon>
        <taxon>Rotaria</taxon>
    </lineage>
</organism>
<evidence type="ECO:0000313" key="2">
    <source>
        <dbReference type="Proteomes" id="UP000663836"/>
    </source>
</evidence>
<dbReference type="GO" id="GO:0006281">
    <property type="term" value="P:DNA repair"/>
    <property type="evidence" value="ECO:0007669"/>
    <property type="project" value="TreeGrafter"/>
</dbReference>
<proteinExistence type="predicted"/>
<accession>A0A820G5H8</accession>
<dbReference type="Gene3D" id="3.70.10.10">
    <property type="match status" value="1"/>
</dbReference>
<evidence type="ECO:0000313" key="1">
    <source>
        <dbReference type="EMBL" id="CAF4270625.1"/>
    </source>
</evidence>
<dbReference type="Pfam" id="PF04139">
    <property type="entry name" value="Rad9"/>
    <property type="match status" value="1"/>
</dbReference>
<dbReference type="EMBL" id="CAJOBD010027131">
    <property type="protein sequence ID" value="CAF4270625.1"/>
    <property type="molecule type" value="Genomic_DNA"/>
</dbReference>